<feature type="region of interest" description="Disordered" evidence="1">
    <location>
        <begin position="604"/>
        <end position="627"/>
    </location>
</feature>
<accession>A0A8S1C5E7</accession>
<evidence type="ECO:0000259" key="2">
    <source>
        <dbReference type="Pfam" id="PF09133"/>
    </source>
</evidence>
<dbReference type="InterPro" id="IPR015216">
    <property type="entry name" value="SANTA"/>
</dbReference>
<feature type="region of interest" description="Disordered" evidence="1">
    <location>
        <begin position="459"/>
        <end position="537"/>
    </location>
</feature>
<dbReference type="Proteomes" id="UP000494165">
    <property type="component" value="Unassembled WGS sequence"/>
</dbReference>
<dbReference type="AlphaFoldDB" id="A0A8S1C5E7"/>
<dbReference type="Pfam" id="PF09133">
    <property type="entry name" value="SANTA"/>
    <property type="match status" value="1"/>
</dbReference>
<evidence type="ECO:0000313" key="3">
    <source>
        <dbReference type="EMBL" id="CAB3364322.1"/>
    </source>
</evidence>
<evidence type="ECO:0000313" key="4">
    <source>
        <dbReference type="Proteomes" id="UP000494165"/>
    </source>
</evidence>
<gene>
    <name evidence="3" type="ORF">CLODIP_2_CD14492</name>
</gene>
<organism evidence="3 4">
    <name type="scientific">Cloeon dipterum</name>
    <dbReference type="NCBI Taxonomy" id="197152"/>
    <lineage>
        <taxon>Eukaryota</taxon>
        <taxon>Metazoa</taxon>
        <taxon>Ecdysozoa</taxon>
        <taxon>Arthropoda</taxon>
        <taxon>Hexapoda</taxon>
        <taxon>Insecta</taxon>
        <taxon>Pterygota</taxon>
        <taxon>Palaeoptera</taxon>
        <taxon>Ephemeroptera</taxon>
        <taxon>Pisciforma</taxon>
        <taxon>Baetidae</taxon>
        <taxon>Cloeon</taxon>
    </lineage>
</organism>
<feature type="compositionally biased region" description="Acidic residues" evidence="1">
    <location>
        <begin position="609"/>
        <end position="620"/>
    </location>
</feature>
<sequence>MRASKVPRRVFIQVDADSPHRDQTMLKFARRHADTKEMRQKRNDMKMHAPTVSELPCVSSTAKSAKHEVNKPQGVLTAKTDDTYNQSSIFASLQEDISTSFGRNNNMVNRSLNVSFVSLGQLDLNSTLAALPEWFADVHRKRNMGPSQIKAKVEYKATVKPDNERATAVSVDSKLMPPPLATSYEKKIRIQDTAERCHKIQNWYLGFSANGAAVIQGYDTQKGKNIKSTDIVAVKNLREILTTRSTYVLVGNLDRRKWIKQLPIQSERYFKDGFPDDWKVVVKMIKTQLEAANQADTESDAENDQGNFYEIPNVSESTRRMAIKQSKLQVDAFQPNLAINKVDQSKSDEKVQIIRLENWTIILSGRGKHAQFKLADTMANVSGHIESKFEISLDQIVMKSSLCFVSKDKPIEYHLIGFGIFDENTPEFVRHEFADGFPQHYELFLEKWRDYDMSKFSESSATRSGRFPKPTEKKTALINQTPREQIVRKKVPNNIANLKLTKHNQMSSASSGRDQMPLSSNDLSSSDEDMTKATGNTKKAAKVRAEIKERLKESATYADDDFFFHADAESPPEDDLHVILQTPVQKVKARTKVMSPMAAFLASQHEELQESESDQEEQEEEVKRDKRKDKAIEKFVYHEKTERLKRKEPQKNVASKIRKLTSKSRNIQFMEQFLQREFERKKKIDQKFIYGEDSDALENSD</sequence>
<reference evidence="3 4" key="1">
    <citation type="submission" date="2020-04" db="EMBL/GenBank/DDBJ databases">
        <authorList>
            <person name="Alioto T."/>
            <person name="Alioto T."/>
            <person name="Gomez Garrido J."/>
        </authorList>
    </citation>
    <scope>NUCLEOTIDE SEQUENCE [LARGE SCALE GENOMIC DNA]</scope>
</reference>
<feature type="domain" description="SANTA" evidence="2">
    <location>
        <begin position="200"/>
        <end position="279"/>
    </location>
</feature>
<evidence type="ECO:0000256" key="1">
    <source>
        <dbReference type="SAM" id="MobiDB-lite"/>
    </source>
</evidence>
<feature type="compositionally biased region" description="Polar residues" evidence="1">
    <location>
        <begin position="503"/>
        <end position="513"/>
    </location>
</feature>
<keyword evidence="4" id="KW-1185">Reference proteome</keyword>
<protein>
    <recommendedName>
        <fullName evidence="2">SANTA domain-containing protein</fullName>
    </recommendedName>
</protein>
<proteinExistence type="predicted"/>
<name>A0A8S1C5E7_9INSE</name>
<dbReference type="EMBL" id="CADEPI010000015">
    <property type="protein sequence ID" value="CAB3364322.1"/>
    <property type="molecule type" value="Genomic_DNA"/>
</dbReference>
<comment type="caution">
    <text evidence="3">The sequence shown here is derived from an EMBL/GenBank/DDBJ whole genome shotgun (WGS) entry which is preliminary data.</text>
</comment>